<name>A0A0X3PCK9_SCHSO</name>
<gene>
    <name evidence="7" type="primary">LOL2B</name>
    <name evidence="7" type="ORF">TR111242</name>
</gene>
<dbReference type="AlphaFoldDB" id="A0A0X3PCK9"/>
<dbReference type="InterPro" id="IPR001190">
    <property type="entry name" value="SRCR"/>
</dbReference>
<protein>
    <submittedName>
        <fullName evidence="7">Lysyl oxidase homolog 2B</fullName>
    </submittedName>
</protein>
<keyword evidence="2 4" id="KW-1015">Disulfide bond</keyword>
<dbReference type="GO" id="GO:0005615">
    <property type="term" value="C:extracellular space"/>
    <property type="evidence" value="ECO:0007669"/>
    <property type="project" value="TreeGrafter"/>
</dbReference>
<reference evidence="7" key="1">
    <citation type="submission" date="2016-01" db="EMBL/GenBank/DDBJ databases">
        <title>Reference transcriptome for the parasite Schistocephalus solidus: insights into the molecular evolution of parasitism.</title>
        <authorList>
            <person name="Hebert F.O."/>
            <person name="Grambauer S."/>
            <person name="Barber I."/>
            <person name="Landry C.R."/>
            <person name="Aubin-Horth N."/>
        </authorList>
    </citation>
    <scope>NUCLEOTIDE SEQUENCE</scope>
</reference>
<dbReference type="Pfam" id="PF00530">
    <property type="entry name" value="SRCR"/>
    <property type="match status" value="2"/>
</dbReference>
<dbReference type="SMART" id="SM00202">
    <property type="entry name" value="SR"/>
    <property type="match status" value="1"/>
</dbReference>
<evidence type="ECO:0000256" key="1">
    <source>
        <dbReference type="ARBA" id="ARBA00022729"/>
    </source>
</evidence>
<feature type="disulfide bond" evidence="4">
    <location>
        <begin position="257"/>
        <end position="267"/>
    </location>
</feature>
<keyword evidence="3" id="KW-0325">Glycoprotein</keyword>
<evidence type="ECO:0000256" key="2">
    <source>
        <dbReference type="ARBA" id="ARBA00023157"/>
    </source>
</evidence>
<dbReference type="GO" id="GO:0005507">
    <property type="term" value="F:copper ion binding"/>
    <property type="evidence" value="ECO:0007669"/>
    <property type="project" value="InterPro"/>
</dbReference>
<dbReference type="Pfam" id="PF01186">
    <property type="entry name" value="Lysyl_oxidase"/>
    <property type="match status" value="1"/>
</dbReference>
<feature type="chain" id="PRO_5007051034" evidence="5">
    <location>
        <begin position="25"/>
        <end position="510"/>
    </location>
</feature>
<feature type="disulfide bond" evidence="4">
    <location>
        <begin position="104"/>
        <end position="114"/>
    </location>
</feature>
<dbReference type="InterPro" id="IPR036772">
    <property type="entry name" value="SRCR-like_dom_sf"/>
</dbReference>
<dbReference type="GO" id="GO:0016020">
    <property type="term" value="C:membrane"/>
    <property type="evidence" value="ECO:0007669"/>
    <property type="project" value="InterPro"/>
</dbReference>
<dbReference type="InterPro" id="IPR001695">
    <property type="entry name" value="Lysyl_oxidase"/>
</dbReference>
<feature type="domain" description="SRCR" evidence="6">
    <location>
        <begin position="178"/>
        <end position="289"/>
    </location>
</feature>
<dbReference type="PANTHER" id="PTHR45817:SF4">
    <property type="entry name" value="LYSYL OXIDASE-LIKE-RELATED"/>
    <property type="match status" value="1"/>
</dbReference>
<dbReference type="EMBL" id="GEEE01013554">
    <property type="protein sequence ID" value="JAP49671.1"/>
    <property type="molecule type" value="Transcribed_RNA"/>
</dbReference>
<accession>A0A0X3PCK9</accession>
<evidence type="ECO:0000256" key="3">
    <source>
        <dbReference type="ARBA" id="ARBA00023180"/>
    </source>
</evidence>
<dbReference type="SUPFAM" id="SSF56487">
    <property type="entry name" value="SRCR-like"/>
    <property type="match status" value="2"/>
</dbReference>
<dbReference type="PROSITE" id="PS50287">
    <property type="entry name" value="SRCR_2"/>
    <property type="match status" value="2"/>
</dbReference>
<comment type="caution">
    <text evidence="4">Lacks conserved residue(s) required for the propagation of feature annotation.</text>
</comment>
<sequence>MLRLQWIQRPLLLLLALHVFTGLGGPKKNQEGDIRLEDGDTFASGTVAIFRGFLWGRVCDDHWTIKEANVVCRQLGYGYAVRALKRNHFHSRSSRFYFMDNVYCYGNESRLVDCRFDGWARHDCSFGEDAGVQCAQLTPPKAKKSWNPLKLSYDEETLNAMRKVPFSLESTPAVVWVVQLLEYVRSIEEKPIARILIVNPHSNKQLSGGVCPDYFTTIEAIVACKQINHGIGGKVIEVPMQDGLTSTGRNVAIISRCYGNETNLSQCLSYIDESGVQCQSNKTVAIECKNTLPDLQPDMETMRRSLYLQRRTLWQLECALEENCFPNTVYTFIANNPGRYQWARRTLLRFTSITKNIGTAPFLPNLIPEHWEWHPCHAHYHSMKVFGRYEVMDEMNRVVSYGHKASFCLEDNNCDRNATKFFHCSNVMDTKGKQGISPGCQDEYFAEYDCQWVDITDVPRGNYTYQVSYNPDFYVAESNYFNNAIRCRLDYRGNWAQFYDCQIVHPHDLI</sequence>
<proteinExistence type="predicted"/>
<keyword evidence="1 5" id="KW-0732">Signal</keyword>
<dbReference type="PRINTS" id="PR00258">
    <property type="entry name" value="SPERACTRCPTR"/>
</dbReference>
<feature type="domain" description="SRCR" evidence="6">
    <location>
        <begin position="34"/>
        <end position="135"/>
    </location>
</feature>
<dbReference type="FunFam" id="3.10.250.10:FF:000005">
    <property type="entry name" value="Neurotrypsin isoform A"/>
    <property type="match status" value="1"/>
</dbReference>
<evidence type="ECO:0000259" key="6">
    <source>
        <dbReference type="PROSITE" id="PS50287"/>
    </source>
</evidence>
<dbReference type="InterPro" id="IPR050912">
    <property type="entry name" value="LOX-like_protein"/>
</dbReference>
<dbReference type="PRINTS" id="PR00074">
    <property type="entry name" value="LYSYLOXIDASE"/>
</dbReference>
<feature type="signal peptide" evidence="5">
    <location>
        <begin position="1"/>
        <end position="24"/>
    </location>
</feature>
<dbReference type="PANTHER" id="PTHR45817">
    <property type="entry name" value="LYSYL OXIDASE-LIKE-RELATED"/>
    <property type="match status" value="1"/>
</dbReference>
<evidence type="ECO:0000313" key="7">
    <source>
        <dbReference type="EMBL" id="JAP49671.1"/>
    </source>
</evidence>
<organism evidence="7">
    <name type="scientific">Schistocephalus solidus</name>
    <name type="common">Tapeworm</name>
    <dbReference type="NCBI Taxonomy" id="70667"/>
    <lineage>
        <taxon>Eukaryota</taxon>
        <taxon>Metazoa</taxon>
        <taxon>Spiralia</taxon>
        <taxon>Lophotrochozoa</taxon>
        <taxon>Platyhelminthes</taxon>
        <taxon>Cestoda</taxon>
        <taxon>Eucestoda</taxon>
        <taxon>Diphyllobothriidea</taxon>
        <taxon>Diphyllobothriidae</taxon>
        <taxon>Schistocephalus</taxon>
    </lineage>
</organism>
<evidence type="ECO:0000256" key="4">
    <source>
        <dbReference type="PROSITE-ProRule" id="PRU00196"/>
    </source>
</evidence>
<dbReference type="Gene3D" id="3.10.250.10">
    <property type="entry name" value="SRCR-like domain"/>
    <property type="match status" value="2"/>
</dbReference>
<evidence type="ECO:0000256" key="5">
    <source>
        <dbReference type="SAM" id="SignalP"/>
    </source>
</evidence>
<dbReference type="GO" id="GO:0004720">
    <property type="term" value="F:protein-lysine 6-oxidase activity"/>
    <property type="evidence" value="ECO:0007669"/>
    <property type="project" value="TreeGrafter"/>
</dbReference>